<name>A0A2M8M1Q0_9ACTN</name>
<dbReference type="EMBL" id="PGGW01000033">
    <property type="protein sequence ID" value="PJE98129.1"/>
    <property type="molecule type" value="Genomic_DNA"/>
</dbReference>
<dbReference type="InterPro" id="IPR026496">
    <property type="entry name" value="GRASP_targ"/>
</dbReference>
<organism evidence="2 3">
    <name type="scientific">Streptomyces carminius</name>
    <dbReference type="NCBI Taxonomy" id="2665496"/>
    <lineage>
        <taxon>Bacteria</taxon>
        <taxon>Bacillati</taxon>
        <taxon>Actinomycetota</taxon>
        <taxon>Actinomycetes</taxon>
        <taxon>Kitasatosporales</taxon>
        <taxon>Streptomycetaceae</taxon>
        <taxon>Streptomyces</taxon>
    </lineage>
</organism>
<protein>
    <recommendedName>
        <fullName evidence="4">ATP-grasp-modified RiPP</fullName>
    </recommendedName>
</protein>
<feature type="region of interest" description="Disordered" evidence="1">
    <location>
        <begin position="41"/>
        <end position="73"/>
    </location>
</feature>
<evidence type="ECO:0008006" key="4">
    <source>
        <dbReference type="Google" id="ProtNLM"/>
    </source>
</evidence>
<dbReference type="Proteomes" id="UP000230407">
    <property type="component" value="Unassembled WGS sequence"/>
</dbReference>
<feature type="compositionally biased region" description="Polar residues" evidence="1">
    <location>
        <begin position="42"/>
        <end position="53"/>
    </location>
</feature>
<accession>A0A2M8M1Q0</accession>
<reference evidence="2 3" key="1">
    <citation type="submission" date="2017-11" db="EMBL/GenBank/DDBJ databases">
        <title>Streptomyces carmine sp. nov., a novel actinomycete isolated from Sophora alopecuroides in Xinjiang, China.</title>
        <authorList>
            <person name="Wang Y."/>
            <person name="Luo X."/>
            <person name="Wan C."/>
            <person name="Zhang L."/>
        </authorList>
    </citation>
    <scope>NUCLEOTIDE SEQUENCE [LARGE SCALE GENOMIC DNA]</scope>
    <source>
        <strain evidence="2 3">TRM SA0054</strain>
    </source>
</reference>
<evidence type="ECO:0000256" key="1">
    <source>
        <dbReference type="SAM" id="MobiDB-lite"/>
    </source>
</evidence>
<evidence type="ECO:0000313" key="3">
    <source>
        <dbReference type="Proteomes" id="UP000230407"/>
    </source>
</evidence>
<dbReference type="NCBIfam" id="TIGR04186">
    <property type="entry name" value="GRASP_targ"/>
    <property type="match status" value="1"/>
</dbReference>
<evidence type="ECO:0000313" key="2">
    <source>
        <dbReference type="EMBL" id="PJE98129.1"/>
    </source>
</evidence>
<gene>
    <name evidence="2" type="ORF">CUT44_08705</name>
</gene>
<proteinExistence type="predicted"/>
<dbReference type="AlphaFoldDB" id="A0A2M8M1Q0"/>
<keyword evidence="3" id="KW-1185">Reference proteome</keyword>
<dbReference type="RefSeq" id="WP_100201601.1">
    <property type="nucleotide sequence ID" value="NZ_PGGW01000033.1"/>
</dbReference>
<sequence>MTKDIEAPPYTIAIDPADFAYDPQRQVNVMADGRLWAHTPLAASSTGTNNDSNGPADETSDPYAFPADRIPAP</sequence>
<comment type="caution">
    <text evidence="2">The sequence shown here is derived from an EMBL/GenBank/DDBJ whole genome shotgun (WGS) entry which is preliminary data.</text>
</comment>